<reference evidence="1 2" key="1">
    <citation type="submission" date="2016-09" db="EMBL/GenBank/DDBJ databases">
        <authorList>
            <person name="Capua I."/>
            <person name="De Benedictis P."/>
            <person name="Joannis T."/>
            <person name="Lombin L.H."/>
            <person name="Cattoli G."/>
        </authorList>
    </citation>
    <scope>NUCLEOTIDE SEQUENCE [LARGE SCALE GENOMIC DNA]</scope>
    <source>
        <strain evidence="1 2">LMG 25899</strain>
    </source>
</reference>
<accession>A0A1E5L0D6</accession>
<comment type="caution">
    <text evidence="1">The sequence shown here is derived from an EMBL/GenBank/DDBJ whole genome shotgun (WGS) entry which is preliminary data.</text>
</comment>
<dbReference type="RefSeq" id="WP_069697449.1">
    <property type="nucleotide sequence ID" value="NZ_JAGGMA010000012.1"/>
</dbReference>
<evidence type="ECO:0000313" key="2">
    <source>
        <dbReference type="Proteomes" id="UP000095256"/>
    </source>
</evidence>
<keyword evidence="2" id="KW-1185">Reference proteome</keyword>
<dbReference type="AlphaFoldDB" id="A0A1E5L0D6"/>
<proteinExistence type="predicted"/>
<gene>
    <name evidence="1" type="ORF">BCR26_08845</name>
</gene>
<organism evidence="1 2">
    <name type="scientific">Enterococcus rivorum</name>
    <dbReference type="NCBI Taxonomy" id="762845"/>
    <lineage>
        <taxon>Bacteria</taxon>
        <taxon>Bacillati</taxon>
        <taxon>Bacillota</taxon>
        <taxon>Bacilli</taxon>
        <taxon>Lactobacillales</taxon>
        <taxon>Enterococcaceae</taxon>
        <taxon>Enterococcus</taxon>
    </lineage>
</organism>
<sequence>MGKFIFDKEKIILENFLDPELDLNKSKPTKDISKLAIFDTFEDALAYAKESVSELEDDEYYSLCQVDFDSREIIQYINFTTYSNVVDGPGTAAGKDLKNIWR</sequence>
<dbReference type="Proteomes" id="UP000095256">
    <property type="component" value="Unassembled WGS sequence"/>
</dbReference>
<name>A0A1E5L0D6_9ENTE</name>
<dbReference type="EMBL" id="MIEK01000005">
    <property type="protein sequence ID" value="OEH83576.1"/>
    <property type="molecule type" value="Genomic_DNA"/>
</dbReference>
<protein>
    <submittedName>
        <fullName evidence="1">Uncharacterized protein</fullName>
    </submittedName>
</protein>
<evidence type="ECO:0000313" key="1">
    <source>
        <dbReference type="EMBL" id="OEH83576.1"/>
    </source>
</evidence>